<comment type="caution">
    <text evidence="1">The sequence shown here is derived from an EMBL/GenBank/DDBJ whole genome shotgun (WGS) entry which is preliminary data.</text>
</comment>
<protein>
    <recommendedName>
        <fullName evidence="3">Transposase</fullName>
    </recommendedName>
</protein>
<keyword evidence="2" id="KW-1185">Reference proteome</keyword>
<organism evidence="1 2">
    <name type="scientific">Legionella lytica</name>
    <dbReference type="NCBI Taxonomy" id="96232"/>
    <lineage>
        <taxon>Bacteria</taxon>
        <taxon>Pseudomonadati</taxon>
        <taxon>Pseudomonadota</taxon>
        <taxon>Gammaproteobacteria</taxon>
        <taxon>Legionellales</taxon>
        <taxon>Legionellaceae</taxon>
        <taxon>Legionella</taxon>
    </lineage>
</organism>
<dbReference type="RefSeq" id="WP_400188917.1">
    <property type="nucleotide sequence ID" value="NZ_JBGORX010000013.1"/>
</dbReference>
<evidence type="ECO:0000313" key="2">
    <source>
        <dbReference type="Proteomes" id="UP001615550"/>
    </source>
</evidence>
<gene>
    <name evidence="1" type="ORF">ACD661_16355</name>
</gene>
<evidence type="ECO:0008006" key="3">
    <source>
        <dbReference type="Google" id="ProtNLM"/>
    </source>
</evidence>
<name>A0ABW8DE60_9GAMM</name>
<accession>A0ABW8DE60</accession>
<reference evidence="1 2" key="1">
    <citation type="submission" date="2024-08" db="EMBL/GenBank/DDBJ databases">
        <title>Draft Genome Sequence of Legionella lytica strain DSB2004, Isolated From a Fire Sprinkler System.</title>
        <authorList>
            <person name="Everhart A.D."/>
            <person name="Kidane D.T."/>
            <person name="Farone A.L."/>
            <person name="Farone M.B."/>
        </authorList>
    </citation>
    <scope>NUCLEOTIDE SEQUENCE [LARGE SCALE GENOMIC DNA]</scope>
    <source>
        <strain evidence="1 2">DSB2004</strain>
    </source>
</reference>
<dbReference type="EMBL" id="JBGORX010000013">
    <property type="protein sequence ID" value="MFJ1270131.1"/>
    <property type="molecule type" value="Genomic_DNA"/>
</dbReference>
<dbReference type="Proteomes" id="UP001615550">
    <property type="component" value="Unassembled WGS sequence"/>
</dbReference>
<proteinExistence type="predicted"/>
<sequence>MQHSLDGLRKDIQIKVQHGCKKTYFRSLGQRKWLFYARLKGKQSGKEFLYLFTAAKVTIRRHIKIKADATPFDERYTDSFKEREQRNKIILKTERRWRANVPNMAHEENCLIIAGSIDVGFKKT</sequence>
<evidence type="ECO:0000313" key="1">
    <source>
        <dbReference type="EMBL" id="MFJ1270131.1"/>
    </source>
</evidence>